<sequence length="312" mass="34093">MKRLRPPEVSPESGCEDKVSVLIGSWPESLKDNIPVDVSPDLLSKKPNLLLDSLTKKLVEVSPDFLSKKPDVSLDLLTKNLIEMSPESVTIEDKKGVDASSESLSPESLSPESLPFNQDKNVDEIIEDKKTVNASQELLPFNQDKNVDVIIEDKKTVNASQESVMPPESPESFVIEDYASPEEVLSEEGLIDQDSILPDSIKSSPSNKESHSVVPESITISVSDEEPMNVNIMEEPITIVIDPPLQEDQPNGMSIQAIETNGVRVDERSTHRSNIAVETTNTSRQGEGPCGTVVGAATTLATITVFNSYRRV</sequence>
<dbReference type="EMBL" id="CM042057">
    <property type="protein sequence ID" value="KAI3691964.1"/>
    <property type="molecule type" value="Genomic_DNA"/>
</dbReference>
<keyword evidence="2" id="KW-1185">Reference proteome</keyword>
<reference evidence="1 2" key="2">
    <citation type="journal article" date="2022" name="Mol. Ecol. Resour.">
        <title>The genomes of chicory, endive, great burdock and yacon provide insights into Asteraceae paleo-polyploidization history and plant inulin production.</title>
        <authorList>
            <person name="Fan W."/>
            <person name="Wang S."/>
            <person name="Wang H."/>
            <person name="Wang A."/>
            <person name="Jiang F."/>
            <person name="Liu H."/>
            <person name="Zhao H."/>
            <person name="Xu D."/>
            <person name="Zhang Y."/>
        </authorList>
    </citation>
    <scope>NUCLEOTIDE SEQUENCE [LARGE SCALE GENOMIC DNA]</scope>
    <source>
        <strain evidence="2">cv. Niubang</strain>
    </source>
</reference>
<evidence type="ECO:0000313" key="1">
    <source>
        <dbReference type="EMBL" id="KAI3691964.1"/>
    </source>
</evidence>
<protein>
    <submittedName>
        <fullName evidence="1">Uncharacterized protein</fullName>
    </submittedName>
</protein>
<organism evidence="1 2">
    <name type="scientific">Arctium lappa</name>
    <name type="common">Greater burdock</name>
    <name type="synonym">Lappa major</name>
    <dbReference type="NCBI Taxonomy" id="4217"/>
    <lineage>
        <taxon>Eukaryota</taxon>
        <taxon>Viridiplantae</taxon>
        <taxon>Streptophyta</taxon>
        <taxon>Embryophyta</taxon>
        <taxon>Tracheophyta</taxon>
        <taxon>Spermatophyta</taxon>
        <taxon>Magnoliopsida</taxon>
        <taxon>eudicotyledons</taxon>
        <taxon>Gunneridae</taxon>
        <taxon>Pentapetalae</taxon>
        <taxon>asterids</taxon>
        <taxon>campanulids</taxon>
        <taxon>Asterales</taxon>
        <taxon>Asteraceae</taxon>
        <taxon>Carduoideae</taxon>
        <taxon>Cardueae</taxon>
        <taxon>Arctiinae</taxon>
        <taxon>Arctium</taxon>
    </lineage>
</organism>
<dbReference type="Proteomes" id="UP001055879">
    <property type="component" value="Linkage Group LG11"/>
</dbReference>
<gene>
    <name evidence="1" type="ORF">L6452_31768</name>
</gene>
<comment type="caution">
    <text evidence="1">The sequence shown here is derived from an EMBL/GenBank/DDBJ whole genome shotgun (WGS) entry which is preliminary data.</text>
</comment>
<proteinExistence type="predicted"/>
<evidence type="ECO:0000313" key="2">
    <source>
        <dbReference type="Proteomes" id="UP001055879"/>
    </source>
</evidence>
<reference evidence="2" key="1">
    <citation type="journal article" date="2022" name="Mol. Ecol. Resour.">
        <title>The genomes of chicory, endive, great burdock and yacon provide insights into Asteraceae palaeo-polyploidization history and plant inulin production.</title>
        <authorList>
            <person name="Fan W."/>
            <person name="Wang S."/>
            <person name="Wang H."/>
            <person name="Wang A."/>
            <person name="Jiang F."/>
            <person name="Liu H."/>
            <person name="Zhao H."/>
            <person name="Xu D."/>
            <person name="Zhang Y."/>
        </authorList>
    </citation>
    <scope>NUCLEOTIDE SEQUENCE [LARGE SCALE GENOMIC DNA]</scope>
    <source>
        <strain evidence="2">cv. Niubang</strain>
    </source>
</reference>
<name>A0ACB8Z1X9_ARCLA</name>
<accession>A0ACB8Z1X9</accession>